<dbReference type="SUPFAM" id="SSF52141">
    <property type="entry name" value="Uracil-DNA glycosylase-like"/>
    <property type="match status" value="1"/>
</dbReference>
<keyword evidence="1" id="KW-0732">Signal</keyword>
<gene>
    <name evidence="3" type="ORF">CLV93_107126</name>
    <name evidence="2" type="ORF">JCM18694_28540</name>
</gene>
<dbReference type="Gene3D" id="3.40.470.10">
    <property type="entry name" value="Uracil-DNA glycosylase-like domain"/>
    <property type="match status" value="1"/>
</dbReference>
<dbReference type="EMBL" id="BLAU01000001">
    <property type="protein sequence ID" value="GET22608.1"/>
    <property type="molecule type" value="Genomic_DNA"/>
</dbReference>
<proteinExistence type="predicted"/>
<feature type="signal peptide" evidence="1">
    <location>
        <begin position="1"/>
        <end position="22"/>
    </location>
</feature>
<dbReference type="EMBL" id="PYGC01000007">
    <property type="protein sequence ID" value="PSK82013.1"/>
    <property type="molecule type" value="Genomic_DNA"/>
</dbReference>
<evidence type="ECO:0000313" key="4">
    <source>
        <dbReference type="Proteomes" id="UP000240621"/>
    </source>
</evidence>
<dbReference type="AlphaFoldDB" id="A0A2P8CAK6"/>
<comment type="caution">
    <text evidence="3">The sequence shown here is derived from an EMBL/GenBank/DDBJ whole genome shotgun (WGS) entry which is preliminary data.</text>
</comment>
<evidence type="ECO:0000313" key="5">
    <source>
        <dbReference type="Proteomes" id="UP000396862"/>
    </source>
</evidence>
<dbReference type="Proteomes" id="UP000240621">
    <property type="component" value="Unassembled WGS sequence"/>
</dbReference>
<accession>A0A2P8CAK6</accession>
<evidence type="ECO:0000313" key="3">
    <source>
        <dbReference type="EMBL" id="PSK82013.1"/>
    </source>
</evidence>
<dbReference type="InterPro" id="IPR036895">
    <property type="entry name" value="Uracil-DNA_glycosylase-like_sf"/>
</dbReference>
<name>A0A2P8CAK6_9BACT</name>
<evidence type="ECO:0000313" key="2">
    <source>
        <dbReference type="EMBL" id="GET22608.1"/>
    </source>
</evidence>
<evidence type="ECO:0000256" key="1">
    <source>
        <dbReference type="SAM" id="SignalP"/>
    </source>
</evidence>
<protein>
    <submittedName>
        <fullName evidence="3">Uncharacterized protein</fullName>
    </submittedName>
</protein>
<reference evidence="3 4" key="1">
    <citation type="submission" date="2018-03" db="EMBL/GenBank/DDBJ databases">
        <title>Genomic Encyclopedia of Archaeal and Bacterial Type Strains, Phase II (KMG-II): from individual species to whole genera.</title>
        <authorList>
            <person name="Goeker M."/>
        </authorList>
    </citation>
    <scope>NUCLEOTIDE SEQUENCE [LARGE SCALE GENOMIC DNA]</scope>
    <source>
        <strain evidence="3 4">DSM 27267</strain>
    </source>
</reference>
<reference evidence="2 5" key="2">
    <citation type="submission" date="2019-10" db="EMBL/GenBank/DDBJ databases">
        <title>Prolixibacter strains distinguished by the presence of nitrate reductase genes were adept at nitrate-dependent anaerobic corrosion of metallic iron and carbon steel.</title>
        <authorList>
            <person name="Iino T."/>
            <person name="Shono N."/>
            <person name="Ito K."/>
            <person name="Nakamura R."/>
            <person name="Sueoka K."/>
            <person name="Harayama S."/>
            <person name="Ohkuma M."/>
        </authorList>
    </citation>
    <scope>NUCLEOTIDE SEQUENCE [LARGE SCALE GENOMIC DNA]</scope>
    <source>
        <strain evidence="2 5">MIC1-1</strain>
    </source>
</reference>
<sequence length="239" mass="27951">MCTLQYAPVLLILLTLPASVVAENTDMKRITRHLYLDKYPVKPEAEKLIVGTIHPHDKSQFQLPFFYGNRLSLWKILQQAFPDDFGPELTVNSILSFLQKHRIAMSDTIRECIRTNDSALDKDLIPTRLNWELIDQIRQSNIREIFFTSGFQKNNAFKLFYVDILGMKITKEIRKNREVMLSPHIFGRPVKLTILYSPSGAANRAWAQTQIWKDNQHKYVDSPTPLQDFKVDYYREKFS</sequence>
<feature type="chain" id="PRO_5015188033" evidence="1">
    <location>
        <begin position="23"/>
        <end position="239"/>
    </location>
</feature>
<dbReference type="Proteomes" id="UP000396862">
    <property type="component" value="Unassembled WGS sequence"/>
</dbReference>
<organism evidence="3 4">
    <name type="scientific">Prolixibacter denitrificans</name>
    <dbReference type="NCBI Taxonomy" id="1541063"/>
    <lineage>
        <taxon>Bacteria</taxon>
        <taxon>Pseudomonadati</taxon>
        <taxon>Bacteroidota</taxon>
        <taxon>Bacteroidia</taxon>
        <taxon>Marinilabiliales</taxon>
        <taxon>Prolixibacteraceae</taxon>
        <taxon>Prolixibacter</taxon>
    </lineage>
</organism>
<keyword evidence="5" id="KW-1185">Reference proteome</keyword>